<dbReference type="Gene3D" id="3.50.50.60">
    <property type="entry name" value="FAD/NAD(P)-binding domain"/>
    <property type="match status" value="1"/>
</dbReference>
<dbReference type="RefSeq" id="WP_168757512.1">
    <property type="nucleotide sequence ID" value="NZ_CP051487.1"/>
</dbReference>
<sequence>MKKVVAIVGAGFSGSAVAIQLLGQLHSAASVILIDSAATSGGVAYRTSHQTHLLNVPAGNMSALPQDPDSFVEYCRRSLQDVEGGTFVPRALYARYLTYLLGDASERNTCGGTLTRLTARVVGMDLSGATGVLTLANGERIQVDHVVLATGHLVPNTPSQALQVLSHVHYVSDPWTGNLDKLAQRSRDVLLVGSGLTSLDVVRQLRACGHRGTIFMVSRRGLMPNAHRDALPLRQHHEEFLGSLLVSTPSVSEYLRLVRRYIGKGRVEGWDWRDVIAALRPITPQLWQRLNREEKLRFRRHLQVFWDVHRHRIAPCVSDELQHLRGLGIIKPVAGAIVKVLRDGDGVRVFIRLRGDRGEFQCHVARVINCTGPGTDVARAGDVLVEQLVSEGVLQDVLNGMGIRVDGMYRVASGLDQVSYIGPLLRAEYWEATAVPELRQHAFNVANIIFDRIG</sequence>
<dbReference type="PANTHER" id="PTHR40254:SF1">
    <property type="entry name" value="BLR0577 PROTEIN"/>
    <property type="match status" value="1"/>
</dbReference>
<protein>
    <submittedName>
        <fullName evidence="3">FAD-dependent oxidoreductase</fullName>
    </submittedName>
</protein>
<name>A0AAE6ZTU6_9PSED</name>
<evidence type="ECO:0000256" key="1">
    <source>
        <dbReference type="SAM" id="SignalP"/>
    </source>
</evidence>
<evidence type="ECO:0000313" key="3">
    <source>
        <dbReference type="EMBL" id="QJC78458.1"/>
    </source>
</evidence>
<dbReference type="AlphaFoldDB" id="A0AAE6ZTU6"/>
<evidence type="ECO:0000313" key="4">
    <source>
        <dbReference type="Proteomes" id="UP000501367"/>
    </source>
</evidence>
<dbReference type="Pfam" id="PF13454">
    <property type="entry name" value="NAD_binding_9"/>
    <property type="match status" value="1"/>
</dbReference>
<dbReference type="GeneID" id="72193728"/>
<dbReference type="InterPro" id="IPR038732">
    <property type="entry name" value="HpyO/CreE_NAD-binding"/>
</dbReference>
<feature type="signal peptide" evidence="1">
    <location>
        <begin position="1"/>
        <end position="18"/>
    </location>
</feature>
<dbReference type="SUPFAM" id="SSF51905">
    <property type="entry name" value="FAD/NAD(P)-binding domain"/>
    <property type="match status" value="1"/>
</dbReference>
<proteinExistence type="predicted"/>
<feature type="domain" description="FAD-dependent urate hydroxylase HpyO/Asp monooxygenase CreE-like FAD/NAD(P)-binding" evidence="2">
    <location>
        <begin position="6"/>
        <end position="152"/>
    </location>
</feature>
<reference evidence="3 4" key="1">
    <citation type="submission" date="2020-04" db="EMBL/GenBank/DDBJ databases">
        <authorList>
            <person name="Yao Y."/>
            <person name="He Z."/>
        </authorList>
    </citation>
    <scope>NUCLEOTIDE SEQUENCE [LARGE SCALE GENOMIC DNA]</scope>
    <source>
        <strain evidence="3 4">CY-1</strain>
    </source>
</reference>
<dbReference type="EMBL" id="CP051487">
    <property type="protein sequence ID" value="QJC78458.1"/>
    <property type="molecule type" value="Genomic_DNA"/>
</dbReference>
<keyword evidence="1" id="KW-0732">Signal</keyword>
<dbReference type="PANTHER" id="PTHR40254">
    <property type="entry name" value="BLR0577 PROTEIN"/>
    <property type="match status" value="1"/>
</dbReference>
<organism evidence="3 4">
    <name type="scientific">Pseudomonas umsongensis</name>
    <dbReference type="NCBI Taxonomy" id="198618"/>
    <lineage>
        <taxon>Bacteria</taxon>
        <taxon>Pseudomonadati</taxon>
        <taxon>Pseudomonadota</taxon>
        <taxon>Gammaproteobacteria</taxon>
        <taxon>Pseudomonadales</taxon>
        <taxon>Pseudomonadaceae</taxon>
        <taxon>Pseudomonas</taxon>
    </lineage>
</organism>
<evidence type="ECO:0000259" key="2">
    <source>
        <dbReference type="Pfam" id="PF13454"/>
    </source>
</evidence>
<accession>A0AAE6ZTU6</accession>
<dbReference type="InterPro" id="IPR036188">
    <property type="entry name" value="FAD/NAD-bd_sf"/>
</dbReference>
<dbReference type="KEGG" id="pum:HGP31_09085"/>
<feature type="chain" id="PRO_5041985533" evidence="1">
    <location>
        <begin position="19"/>
        <end position="454"/>
    </location>
</feature>
<dbReference type="Proteomes" id="UP000501367">
    <property type="component" value="Chromosome"/>
</dbReference>
<dbReference type="InterPro" id="IPR052189">
    <property type="entry name" value="L-asp_N-monooxygenase_NS-form"/>
</dbReference>
<gene>
    <name evidence="3" type="ORF">HGP31_09085</name>
</gene>